<dbReference type="InterPro" id="IPR002831">
    <property type="entry name" value="Tscrpt_reg_TrmB_N"/>
</dbReference>
<dbReference type="AlphaFoldDB" id="A0A0G0DI39"/>
<reference evidence="2 3" key="1">
    <citation type="journal article" date="2015" name="Nature">
        <title>rRNA introns, odd ribosomes, and small enigmatic genomes across a large radiation of phyla.</title>
        <authorList>
            <person name="Brown C.T."/>
            <person name="Hug L.A."/>
            <person name="Thomas B.C."/>
            <person name="Sharon I."/>
            <person name="Castelle C.J."/>
            <person name="Singh A."/>
            <person name="Wilkins M.J."/>
            <person name="Williams K.H."/>
            <person name="Banfield J.F."/>
        </authorList>
    </citation>
    <scope>NUCLEOTIDE SEQUENCE [LARGE SCALE GENOMIC DNA]</scope>
</reference>
<dbReference type="InterPro" id="IPR036390">
    <property type="entry name" value="WH_DNA-bd_sf"/>
</dbReference>
<evidence type="ECO:0000259" key="1">
    <source>
        <dbReference type="Pfam" id="PF01978"/>
    </source>
</evidence>
<evidence type="ECO:0000313" key="3">
    <source>
        <dbReference type="Proteomes" id="UP000034316"/>
    </source>
</evidence>
<dbReference type="EMBL" id="LBRB01000013">
    <property type="protein sequence ID" value="KKP88446.1"/>
    <property type="molecule type" value="Genomic_DNA"/>
</dbReference>
<dbReference type="SUPFAM" id="SSF46785">
    <property type="entry name" value="Winged helix' DNA-binding domain"/>
    <property type="match status" value="1"/>
</dbReference>
<evidence type="ECO:0000313" key="2">
    <source>
        <dbReference type="EMBL" id="KKP88446.1"/>
    </source>
</evidence>
<dbReference type="InterPro" id="IPR036388">
    <property type="entry name" value="WH-like_DNA-bd_sf"/>
</dbReference>
<dbReference type="Gene3D" id="1.10.10.10">
    <property type="entry name" value="Winged helix-like DNA-binding domain superfamily/Winged helix DNA-binding domain"/>
    <property type="match status" value="1"/>
</dbReference>
<accession>A0A0G0DI39</accession>
<dbReference type="PANTHER" id="PTHR34293:SF1">
    <property type="entry name" value="HTH-TYPE TRANSCRIPTIONAL REGULATOR TRMBL2"/>
    <property type="match status" value="1"/>
</dbReference>
<organism evidence="2 3">
    <name type="scientific">Berkelbacteria bacterium GW2011_GWA2_35_9</name>
    <dbReference type="NCBI Taxonomy" id="1618333"/>
    <lineage>
        <taxon>Bacteria</taxon>
        <taxon>Candidatus Berkelbacteria</taxon>
    </lineage>
</organism>
<protein>
    <submittedName>
        <fullName evidence="2">Transcriptional regulator, TrmB</fullName>
    </submittedName>
</protein>
<sequence length="263" mass="29749">MFDTILDMENNYLTILSQFGIKSQEAQIYLACLKLGQGTVSEIAHESGVQRTFIYDLVKNMVNNGLLSEVEIRNTLHYSAISIDKFKILQEEKINRLESIIPEIKASVKTIGDKPRVQFFEGTQGIQIALEDTLKQPQNGTILAFATAQGYYSQDQSFINSYLRRRIKKGITVKAIGPDLDINREFVKHDQEQLRETRLVDPKLYPFTNEIDIYENKVAIMSLQGELMSVIIESESVAKTLRSIFELAWKGATQRALPGGPGK</sequence>
<gene>
    <name evidence="2" type="ORF">UR93_C0013G0006</name>
</gene>
<comment type="caution">
    <text evidence="2">The sequence shown here is derived from an EMBL/GenBank/DDBJ whole genome shotgun (WGS) entry which is preliminary data.</text>
</comment>
<dbReference type="Pfam" id="PF01978">
    <property type="entry name" value="TrmB"/>
    <property type="match status" value="1"/>
</dbReference>
<name>A0A0G0DI39_9BACT</name>
<dbReference type="InterPro" id="IPR051797">
    <property type="entry name" value="TrmB-like"/>
</dbReference>
<dbReference type="STRING" id="1618333.UR93_C0013G0006"/>
<proteinExistence type="predicted"/>
<dbReference type="PANTHER" id="PTHR34293">
    <property type="entry name" value="HTH-TYPE TRANSCRIPTIONAL REGULATOR TRMBL2"/>
    <property type="match status" value="1"/>
</dbReference>
<dbReference type="Proteomes" id="UP000034316">
    <property type="component" value="Unassembled WGS sequence"/>
</dbReference>
<feature type="domain" description="Transcription regulator TrmB N-terminal" evidence="1">
    <location>
        <begin position="16"/>
        <end position="83"/>
    </location>
</feature>